<feature type="domain" description="Serine aminopeptidase S33" evidence="3">
    <location>
        <begin position="131"/>
        <end position="330"/>
    </location>
</feature>
<dbReference type="Proteomes" id="UP000316770">
    <property type="component" value="Chromosome"/>
</dbReference>
<keyword evidence="5" id="KW-1185">Reference proteome</keyword>
<accession>A0A518IZ57</accession>
<feature type="compositionally biased region" description="Pro residues" evidence="1">
    <location>
        <begin position="56"/>
        <end position="68"/>
    </location>
</feature>
<keyword evidence="2" id="KW-1133">Transmembrane helix</keyword>
<feature type="region of interest" description="Disordered" evidence="1">
    <location>
        <begin position="48"/>
        <end position="107"/>
    </location>
</feature>
<keyword evidence="2" id="KW-0472">Membrane</keyword>
<protein>
    <submittedName>
        <fullName evidence="4">Alpha/beta hydrolase family protein</fullName>
    </submittedName>
</protein>
<reference evidence="4 5" key="1">
    <citation type="submission" date="2019-02" db="EMBL/GenBank/DDBJ databases">
        <title>Deep-cultivation of Planctomycetes and their phenomic and genomic characterization uncovers novel biology.</title>
        <authorList>
            <person name="Wiegand S."/>
            <person name="Jogler M."/>
            <person name="Boedeker C."/>
            <person name="Pinto D."/>
            <person name="Vollmers J."/>
            <person name="Rivas-Marin E."/>
            <person name="Kohn T."/>
            <person name="Peeters S.H."/>
            <person name="Heuer A."/>
            <person name="Rast P."/>
            <person name="Oberbeckmann S."/>
            <person name="Bunk B."/>
            <person name="Jeske O."/>
            <person name="Meyerdierks A."/>
            <person name="Storesund J.E."/>
            <person name="Kallscheuer N."/>
            <person name="Luecker S."/>
            <person name="Lage O.M."/>
            <person name="Pohl T."/>
            <person name="Merkel B.J."/>
            <person name="Hornburger P."/>
            <person name="Mueller R.-W."/>
            <person name="Bruemmer F."/>
            <person name="Labrenz M."/>
            <person name="Spormann A.M."/>
            <person name="Op den Camp H."/>
            <person name="Overmann J."/>
            <person name="Amann R."/>
            <person name="Jetten M.S.M."/>
            <person name="Mascher T."/>
            <person name="Medema M.H."/>
            <person name="Devos D.P."/>
            <person name="Kaster A.-K."/>
            <person name="Ovreas L."/>
            <person name="Rohde M."/>
            <person name="Galperin M.Y."/>
            <person name="Jogler C."/>
        </authorList>
    </citation>
    <scope>NUCLEOTIDE SEQUENCE [LARGE SCALE GENOMIC DNA]</scope>
    <source>
        <strain evidence="4 5">Mal33</strain>
    </source>
</reference>
<dbReference type="GO" id="GO:0016787">
    <property type="term" value="F:hydrolase activity"/>
    <property type="evidence" value="ECO:0007669"/>
    <property type="project" value="UniProtKB-KW"/>
</dbReference>
<keyword evidence="2" id="KW-0812">Transmembrane</keyword>
<proteinExistence type="predicted"/>
<dbReference type="InterPro" id="IPR029058">
    <property type="entry name" value="AB_hydrolase_fold"/>
</dbReference>
<dbReference type="Pfam" id="PF12146">
    <property type="entry name" value="Hydrolase_4"/>
    <property type="match status" value="1"/>
</dbReference>
<keyword evidence="4" id="KW-0378">Hydrolase</keyword>
<feature type="compositionally biased region" description="Basic and acidic residues" evidence="1">
    <location>
        <begin position="98"/>
        <end position="107"/>
    </location>
</feature>
<dbReference type="EMBL" id="CP036318">
    <property type="protein sequence ID" value="QDV58370.1"/>
    <property type="molecule type" value="Genomic_DNA"/>
</dbReference>
<evidence type="ECO:0000256" key="2">
    <source>
        <dbReference type="SAM" id="Phobius"/>
    </source>
</evidence>
<evidence type="ECO:0000259" key="3">
    <source>
        <dbReference type="Pfam" id="PF12146"/>
    </source>
</evidence>
<dbReference type="InterPro" id="IPR022742">
    <property type="entry name" value="Hydrolase_4"/>
</dbReference>
<evidence type="ECO:0000256" key="1">
    <source>
        <dbReference type="SAM" id="MobiDB-lite"/>
    </source>
</evidence>
<dbReference type="RefSeq" id="WP_145288675.1">
    <property type="nucleotide sequence ID" value="NZ_CP036318.1"/>
</dbReference>
<name>A0A518IZ57_9BACT</name>
<gene>
    <name evidence="4" type="ORF">Mal33_43880</name>
</gene>
<evidence type="ECO:0000313" key="5">
    <source>
        <dbReference type="Proteomes" id="UP000316770"/>
    </source>
</evidence>
<dbReference type="AlphaFoldDB" id="A0A518IZ57"/>
<feature type="transmembrane region" description="Helical" evidence="2">
    <location>
        <begin position="20"/>
        <end position="40"/>
    </location>
</feature>
<evidence type="ECO:0000313" key="4">
    <source>
        <dbReference type="EMBL" id="QDV58370.1"/>
    </source>
</evidence>
<sequence>MKQHPRAITLASDSTLKTTIGLRVFLIMCCVAAMSVAAWGQGPAFDPLAPGNRRPMPTPQQPNTPPARPAQAAPTGRPVASVPPKTTRPNTSNKRKKIPEELKPRLEKITTKDGVQLQIGYFPSDKGKKAPTVLLVHEWSGQTSPYVPLAFKLQAEGCAVALLDIRGHGRSRVMGPDGKPIEVDRATKRDLEAVVALDMEAAKKFLRSENDAEKLNLNALAVIGIEEGSLLALNWAMMDWNWPSIGTKKQGQDVKALVLVSPIKSVNGVSGDMATRHPAISRLPVMIVSGSSISENSEANRLSKLFERARVTGKYNNAQPLPVKAMRVRANLSGVDLILRGPGVVDGIASFVKENLVDNMDVLPWVQRNDD</sequence>
<feature type="compositionally biased region" description="Low complexity" evidence="1">
    <location>
        <begin position="69"/>
        <end position="78"/>
    </location>
</feature>
<dbReference type="Gene3D" id="3.40.50.1820">
    <property type="entry name" value="alpha/beta hydrolase"/>
    <property type="match status" value="1"/>
</dbReference>
<dbReference type="SUPFAM" id="SSF53474">
    <property type="entry name" value="alpha/beta-Hydrolases"/>
    <property type="match status" value="1"/>
</dbReference>
<organism evidence="4 5">
    <name type="scientific">Rosistilla oblonga</name>
    <dbReference type="NCBI Taxonomy" id="2527990"/>
    <lineage>
        <taxon>Bacteria</taxon>
        <taxon>Pseudomonadati</taxon>
        <taxon>Planctomycetota</taxon>
        <taxon>Planctomycetia</taxon>
        <taxon>Pirellulales</taxon>
        <taxon>Pirellulaceae</taxon>
        <taxon>Rosistilla</taxon>
    </lineage>
</organism>